<organism evidence="2 3">
    <name type="scientific">Globodera rostochiensis</name>
    <name type="common">Golden nematode worm</name>
    <name type="synonym">Heterodera rostochiensis</name>
    <dbReference type="NCBI Taxonomy" id="31243"/>
    <lineage>
        <taxon>Eukaryota</taxon>
        <taxon>Metazoa</taxon>
        <taxon>Ecdysozoa</taxon>
        <taxon>Nematoda</taxon>
        <taxon>Chromadorea</taxon>
        <taxon>Rhabditida</taxon>
        <taxon>Tylenchina</taxon>
        <taxon>Tylenchomorpha</taxon>
        <taxon>Tylenchoidea</taxon>
        <taxon>Heteroderidae</taxon>
        <taxon>Heteroderinae</taxon>
        <taxon>Globodera</taxon>
    </lineage>
</organism>
<reference evidence="3" key="1">
    <citation type="submission" date="2022-11" db="UniProtKB">
        <authorList>
            <consortium name="WormBaseParasite"/>
        </authorList>
    </citation>
    <scope>IDENTIFICATION</scope>
</reference>
<feature type="compositionally biased region" description="Basic and acidic residues" evidence="1">
    <location>
        <begin position="63"/>
        <end position="92"/>
    </location>
</feature>
<evidence type="ECO:0000313" key="2">
    <source>
        <dbReference type="Proteomes" id="UP000887572"/>
    </source>
</evidence>
<name>A0A914HQI6_GLORO</name>
<dbReference type="WBParaSite" id="Gr19_v10_g3519.t1">
    <property type="protein sequence ID" value="Gr19_v10_g3519.t1"/>
    <property type="gene ID" value="Gr19_v10_g3519"/>
</dbReference>
<keyword evidence="2" id="KW-1185">Reference proteome</keyword>
<evidence type="ECO:0000313" key="3">
    <source>
        <dbReference type="WBParaSite" id="Gr19_v10_g3519.t1"/>
    </source>
</evidence>
<proteinExistence type="predicted"/>
<feature type="region of interest" description="Disordered" evidence="1">
    <location>
        <begin position="1"/>
        <end position="110"/>
    </location>
</feature>
<feature type="compositionally biased region" description="Acidic residues" evidence="1">
    <location>
        <begin position="40"/>
        <end position="56"/>
    </location>
</feature>
<feature type="compositionally biased region" description="Polar residues" evidence="1">
    <location>
        <begin position="1"/>
        <end position="13"/>
    </location>
</feature>
<accession>A0A914HQI6</accession>
<protein>
    <submittedName>
        <fullName evidence="3">Uncharacterized protein</fullName>
    </submittedName>
</protein>
<sequence>MSTNKRFANTTSREYGDDEAEMFLNESELRGVQQRHDNDADGEEDKQELIQEDDLQSVDSLNEENRHDGGEQQHNGTDRDQEKFQLIEHQEETGQQAPPGGNRRPLSLQRSFQLSVEKVKSPTSAEETFLGQMREKKKVADLIARFNAGVSVPDENGPTKKIGGTGAGKVDELCQKFQ</sequence>
<dbReference type="Proteomes" id="UP000887572">
    <property type="component" value="Unplaced"/>
</dbReference>
<dbReference type="AlphaFoldDB" id="A0A914HQI6"/>
<evidence type="ECO:0000256" key="1">
    <source>
        <dbReference type="SAM" id="MobiDB-lite"/>
    </source>
</evidence>